<dbReference type="eggNOG" id="COG2026">
    <property type="taxonomic scope" value="Bacteria"/>
</dbReference>
<dbReference type="Proteomes" id="UP000005380">
    <property type="component" value="Chromosome"/>
</dbReference>
<dbReference type="KEGG" id="tao:THIAE_04700"/>
<dbReference type="PANTHER" id="PTHR35601">
    <property type="entry name" value="TOXIN RELE"/>
    <property type="match status" value="1"/>
</dbReference>
<comment type="similarity">
    <text evidence="1">Belongs to the RelE toxin family.</text>
</comment>
<dbReference type="AlphaFoldDB" id="W0DRY2"/>
<dbReference type="Gene3D" id="3.30.2310.20">
    <property type="entry name" value="RelE-like"/>
    <property type="match status" value="1"/>
</dbReference>
<evidence type="ECO:0000313" key="3">
    <source>
        <dbReference type="EMBL" id="AHF01182.1"/>
    </source>
</evidence>
<evidence type="ECO:0000313" key="4">
    <source>
        <dbReference type="Proteomes" id="UP000005380"/>
    </source>
</evidence>
<dbReference type="OrthoDB" id="5570653at2"/>
<proteinExistence type="inferred from homology"/>
<accession>W0DRY2</accession>
<dbReference type="Pfam" id="PF05016">
    <property type="entry name" value="ParE_toxin"/>
    <property type="match status" value="1"/>
</dbReference>
<organism evidence="3 4">
    <name type="scientific">Thiomicrospira aerophila AL3</name>
    <dbReference type="NCBI Taxonomy" id="717772"/>
    <lineage>
        <taxon>Bacteria</taxon>
        <taxon>Pseudomonadati</taxon>
        <taxon>Pseudomonadota</taxon>
        <taxon>Gammaproteobacteria</taxon>
        <taxon>Thiotrichales</taxon>
        <taxon>Piscirickettsiaceae</taxon>
        <taxon>Thiomicrospira</taxon>
    </lineage>
</organism>
<dbReference type="RefSeq" id="WP_006459014.1">
    <property type="nucleotide sequence ID" value="NZ_CP007030.1"/>
</dbReference>
<dbReference type="InterPro" id="IPR007712">
    <property type="entry name" value="RelE/ParE_toxin"/>
</dbReference>
<dbReference type="SUPFAM" id="SSF143011">
    <property type="entry name" value="RelE-like"/>
    <property type="match status" value="1"/>
</dbReference>
<evidence type="ECO:0000256" key="1">
    <source>
        <dbReference type="ARBA" id="ARBA00006226"/>
    </source>
</evidence>
<keyword evidence="4" id="KW-1185">Reference proteome</keyword>
<protein>
    <submittedName>
        <fullName evidence="3">Plasmid stabilization protein</fullName>
    </submittedName>
</protein>
<dbReference type="InParanoid" id="W0DRY2"/>
<sequence length="87" mass="10098">MAKYKLEFKQSVAKDLRSVPNADVRRILNRIEQLAENPRAEGCIKLTGQDVYRVRVGLYRILYQIIDEVLVIDVIKVGHRSSVYKTH</sequence>
<keyword evidence="2" id="KW-1277">Toxin-antitoxin system</keyword>
<name>W0DRY2_9GAMM</name>
<evidence type="ECO:0000256" key="2">
    <source>
        <dbReference type="ARBA" id="ARBA00022649"/>
    </source>
</evidence>
<gene>
    <name evidence="3" type="ORF">THIAE_04700</name>
</gene>
<dbReference type="EMBL" id="CP007030">
    <property type="protein sequence ID" value="AHF01182.1"/>
    <property type="molecule type" value="Genomic_DNA"/>
</dbReference>
<dbReference type="NCBIfam" id="TIGR02385">
    <property type="entry name" value="RelE_StbE"/>
    <property type="match status" value="1"/>
</dbReference>
<reference evidence="3 4" key="1">
    <citation type="submission" date="2013-12" db="EMBL/GenBank/DDBJ databases">
        <authorList>
            <consortium name="DOE Joint Genome Institute"/>
            <person name="Kappler U."/>
            <person name="Huntemann M."/>
            <person name="Han J."/>
            <person name="Chen A."/>
            <person name="Kyrpides N."/>
            <person name="Mavromatis K."/>
            <person name="Markowitz V."/>
            <person name="Palaniappan K."/>
            <person name="Ivanova N."/>
            <person name="Schaumberg A."/>
            <person name="Pati A."/>
            <person name="Liolios K."/>
            <person name="Nordberg H.P."/>
            <person name="Cantor M.N."/>
            <person name="Hua S.X."/>
            <person name="Woyke T."/>
        </authorList>
    </citation>
    <scope>NUCLEOTIDE SEQUENCE [LARGE SCALE GENOMIC DNA]</scope>
    <source>
        <strain evidence="4">AL2</strain>
    </source>
</reference>
<dbReference type="InterPro" id="IPR035093">
    <property type="entry name" value="RelE/ParE_toxin_dom_sf"/>
</dbReference>
<dbReference type="HOGENOM" id="CLU_155761_3_0_6"/>
<dbReference type="PANTHER" id="PTHR35601:SF1">
    <property type="entry name" value="TOXIN RELE"/>
    <property type="match status" value="1"/>
</dbReference>
<dbReference type="STRING" id="717772.THIAE_04700"/>